<dbReference type="AlphaFoldDB" id="A0A833NSS7"/>
<dbReference type="Proteomes" id="UP000488506">
    <property type="component" value="Unassembled WGS sequence"/>
</dbReference>
<dbReference type="PANTHER" id="PTHR32309">
    <property type="entry name" value="TYROSINE-PROTEIN KINASE"/>
    <property type="match status" value="1"/>
</dbReference>
<comment type="caution">
    <text evidence="2">The sequence shown here is derived from an EMBL/GenBank/DDBJ whole genome shotgun (WGS) entry which is preliminary data.</text>
</comment>
<evidence type="ECO:0000313" key="2">
    <source>
        <dbReference type="EMBL" id="KAF0135285.1"/>
    </source>
</evidence>
<evidence type="ECO:0000256" key="1">
    <source>
        <dbReference type="SAM" id="Phobius"/>
    </source>
</evidence>
<dbReference type="InterPro" id="IPR050445">
    <property type="entry name" value="Bact_polysacc_biosynth/exp"/>
</dbReference>
<keyword evidence="1" id="KW-0472">Membrane</keyword>
<proteinExistence type="predicted"/>
<feature type="transmembrane region" description="Helical" evidence="1">
    <location>
        <begin position="19"/>
        <end position="36"/>
    </location>
</feature>
<protein>
    <submittedName>
        <fullName evidence="2">Lipopolysaccharide biosynthesis protein</fullName>
    </submittedName>
</protein>
<evidence type="ECO:0000313" key="3">
    <source>
        <dbReference type="Proteomes" id="UP000488506"/>
    </source>
</evidence>
<dbReference type="GO" id="GO:0005886">
    <property type="term" value="C:plasma membrane"/>
    <property type="evidence" value="ECO:0007669"/>
    <property type="project" value="TreeGrafter"/>
</dbReference>
<feature type="transmembrane region" description="Helical" evidence="1">
    <location>
        <begin position="56"/>
        <end position="78"/>
    </location>
</feature>
<dbReference type="GO" id="GO:0004713">
    <property type="term" value="F:protein tyrosine kinase activity"/>
    <property type="evidence" value="ECO:0007669"/>
    <property type="project" value="TreeGrafter"/>
</dbReference>
<gene>
    <name evidence="2" type="ORF">FD145_111</name>
</gene>
<name>A0A833NSS7_UNCSA</name>
<dbReference type="EMBL" id="WPAF01000001">
    <property type="protein sequence ID" value="KAF0135285.1"/>
    <property type="molecule type" value="Genomic_DNA"/>
</dbReference>
<dbReference type="PANTHER" id="PTHR32309:SF13">
    <property type="entry name" value="FERRIC ENTEROBACTIN TRANSPORT PROTEIN FEPE"/>
    <property type="match status" value="1"/>
</dbReference>
<accession>A0A833NSS7</accession>
<organism evidence="2 3">
    <name type="scientific">Candidatus Saganbacteria bacterium</name>
    <dbReference type="NCBI Taxonomy" id="2575572"/>
    <lineage>
        <taxon>Bacteria</taxon>
        <taxon>Bacillati</taxon>
        <taxon>Saganbacteria</taxon>
    </lineage>
</organism>
<keyword evidence="1" id="KW-1133">Transmembrane helix</keyword>
<feature type="transmembrane region" description="Helical" evidence="1">
    <location>
        <begin position="194"/>
        <end position="215"/>
    </location>
</feature>
<keyword evidence="1" id="KW-0812">Transmembrane</keyword>
<reference evidence="2 3" key="1">
    <citation type="submission" date="2019-12" db="EMBL/GenBank/DDBJ databases">
        <authorList>
            <person name="Wolfe R."/>
            <person name="Danczak R."/>
            <person name="Wilkins M."/>
        </authorList>
    </citation>
    <scope>NUCLEOTIDE SEQUENCE [LARGE SCALE GENOMIC DNA]</scope>
    <source>
        <strain evidence="2">X2_MaxBin.013</strain>
    </source>
</reference>
<sequence>MDDEINLVDYIKIISKRKLLISCFIIFSVVFSYIQVIRVPKMYKAEVSFLSMGSSAGGLAAFAASSFGGGGAVGGTSIEEILKSRAMAKLIAQNNDLKKIIFKNKWDSKNNLWIGEEPTLDDVSSALKSGLESGDDKKIVAVSTDPEIAAIVANAYAKGLIAFLNQKAIGINLQVLDEAVPPQTPANKDIKTNIFVGALMGLFIGVLLAFFLEYFENIRIKSY</sequence>